<evidence type="ECO:0000313" key="1">
    <source>
        <dbReference type="EMBL" id="RVW20602.1"/>
    </source>
</evidence>
<dbReference type="EMBL" id="QGNW01002352">
    <property type="protein sequence ID" value="RVW20602.1"/>
    <property type="molecule type" value="Genomic_DNA"/>
</dbReference>
<dbReference type="AlphaFoldDB" id="A0A438CBH4"/>
<comment type="caution">
    <text evidence="1">The sequence shown here is derived from an EMBL/GenBank/DDBJ whole genome shotgun (WGS) entry which is preliminary data.</text>
</comment>
<proteinExistence type="predicted"/>
<sequence length="99" mass="10787">MDKEDMQEADPLLKYSLGDLQDAASDAQDVLEAFLIKFTGALEERNSGSREDDASEILDMLLSHESDQGEESHFSVISIIGMAGLGKQLLLNSSSIILK</sequence>
<organism evidence="1 2">
    <name type="scientific">Vitis vinifera</name>
    <name type="common">Grape</name>
    <dbReference type="NCBI Taxonomy" id="29760"/>
    <lineage>
        <taxon>Eukaryota</taxon>
        <taxon>Viridiplantae</taxon>
        <taxon>Streptophyta</taxon>
        <taxon>Embryophyta</taxon>
        <taxon>Tracheophyta</taxon>
        <taxon>Spermatophyta</taxon>
        <taxon>Magnoliopsida</taxon>
        <taxon>eudicotyledons</taxon>
        <taxon>Gunneridae</taxon>
        <taxon>Pentapetalae</taxon>
        <taxon>rosids</taxon>
        <taxon>Vitales</taxon>
        <taxon>Vitaceae</taxon>
        <taxon>Viteae</taxon>
        <taxon>Vitis</taxon>
    </lineage>
</organism>
<protein>
    <submittedName>
        <fullName evidence="1">Uncharacterized protein</fullName>
    </submittedName>
</protein>
<name>A0A438CBH4_VITVI</name>
<dbReference type="Proteomes" id="UP000288805">
    <property type="component" value="Unassembled WGS sequence"/>
</dbReference>
<gene>
    <name evidence="1" type="ORF">CK203_112943</name>
</gene>
<accession>A0A438CBH4</accession>
<evidence type="ECO:0000313" key="2">
    <source>
        <dbReference type="Proteomes" id="UP000288805"/>
    </source>
</evidence>
<reference evidence="1 2" key="1">
    <citation type="journal article" date="2018" name="PLoS Genet.">
        <title>Population sequencing reveals clonal diversity and ancestral inbreeding in the grapevine cultivar Chardonnay.</title>
        <authorList>
            <person name="Roach M.J."/>
            <person name="Johnson D.L."/>
            <person name="Bohlmann J."/>
            <person name="van Vuuren H.J."/>
            <person name="Jones S.J."/>
            <person name="Pretorius I.S."/>
            <person name="Schmidt S.A."/>
            <person name="Borneman A.R."/>
        </authorList>
    </citation>
    <scope>NUCLEOTIDE SEQUENCE [LARGE SCALE GENOMIC DNA]</scope>
    <source>
        <strain evidence="2">cv. Chardonnay</strain>
        <tissue evidence="1">Leaf</tissue>
    </source>
</reference>